<dbReference type="AlphaFoldDB" id="A0A3A8AKA6"/>
<proteinExistence type="inferred from homology"/>
<dbReference type="SUPFAM" id="SSF100950">
    <property type="entry name" value="NagB/RpiA/CoA transferase-like"/>
    <property type="match status" value="1"/>
</dbReference>
<gene>
    <name evidence="7 9" type="primary">pgl</name>
    <name evidence="9" type="ORF">DEM25_004340</name>
</gene>
<organism evidence="9 10">
    <name type="scientific">Oceaniradius stylonematis</name>
    <dbReference type="NCBI Taxonomy" id="2184161"/>
    <lineage>
        <taxon>Bacteria</taxon>
        <taxon>Pseudomonadati</taxon>
        <taxon>Pseudomonadota</taxon>
        <taxon>Alphaproteobacteria</taxon>
        <taxon>Hyphomicrobiales</taxon>
        <taxon>Ahrensiaceae</taxon>
        <taxon>Oceaniradius</taxon>
    </lineage>
</organism>
<dbReference type="InterPro" id="IPR006148">
    <property type="entry name" value="Glc/Gal-6P_isomerase"/>
</dbReference>
<accession>A0A3A8AKA6</accession>
<dbReference type="InterPro" id="IPR005900">
    <property type="entry name" value="6-phosphogluconolactonase_DevB"/>
</dbReference>
<keyword evidence="7 9" id="KW-0378">Hydrolase</keyword>
<comment type="similarity">
    <text evidence="4 7">Belongs to the glucosamine/galactosamine-6-phosphate isomerase family. 6-phosphogluconolactonase subfamily.</text>
</comment>
<dbReference type="UniPathway" id="UPA00115">
    <property type="reaction ID" value="UER00409"/>
</dbReference>
<reference evidence="9 10" key="1">
    <citation type="journal article" date="2018" name="Int. J. Syst. Bacteriol.">
        <title>Oceaniradius stylonemae gen. nov., sp. nov., isolated from a red alga, Stylonema cornu-cervi.</title>
        <authorList>
            <person name="Jeong S."/>
        </authorList>
    </citation>
    <scope>NUCLEOTIDE SEQUENCE [LARGE SCALE GENOMIC DNA]</scope>
    <source>
        <strain evidence="9 10">StC1</strain>
    </source>
</reference>
<dbReference type="PANTHER" id="PTHR11054">
    <property type="entry name" value="6-PHOSPHOGLUCONOLACTONASE"/>
    <property type="match status" value="1"/>
</dbReference>
<feature type="domain" description="Glucosamine/galactosamine-6-phosphate isomerase" evidence="8">
    <location>
        <begin position="17"/>
        <end position="229"/>
    </location>
</feature>
<dbReference type="OrthoDB" id="9810967at2"/>
<dbReference type="GO" id="GO:0017057">
    <property type="term" value="F:6-phosphogluconolactonase activity"/>
    <property type="evidence" value="ECO:0007669"/>
    <property type="project" value="UniProtKB-UniRule"/>
</dbReference>
<protein>
    <recommendedName>
        <fullName evidence="6 7">6-phosphogluconolactonase</fullName>
        <shortName evidence="7">6PGL</shortName>
        <ecNumber evidence="5 7">3.1.1.31</ecNumber>
    </recommendedName>
</protein>
<dbReference type="InterPro" id="IPR037171">
    <property type="entry name" value="NagB/RpiA_transferase-like"/>
</dbReference>
<evidence type="ECO:0000313" key="9">
    <source>
        <dbReference type="EMBL" id="RKF07094.1"/>
    </source>
</evidence>
<comment type="pathway">
    <text evidence="3 7">Carbohydrate degradation; pentose phosphate pathway; D-ribulose 5-phosphate from D-glucose 6-phosphate (oxidative stage): step 2/3.</text>
</comment>
<dbReference type="Proteomes" id="UP000246132">
    <property type="component" value="Unassembled WGS sequence"/>
</dbReference>
<dbReference type="GO" id="GO:0006098">
    <property type="term" value="P:pentose-phosphate shunt"/>
    <property type="evidence" value="ECO:0007669"/>
    <property type="project" value="UniProtKB-UniPathway"/>
</dbReference>
<evidence type="ECO:0000256" key="2">
    <source>
        <dbReference type="ARBA" id="ARBA00002681"/>
    </source>
</evidence>
<evidence type="ECO:0000256" key="4">
    <source>
        <dbReference type="ARBA" id="ARBA00010662"/>
    </source>
</evidence>
<sequence length="239" mass="25432">MRATDAPAGLHRHDYATRDQLAEALAAGVSAKLAGGIATRGHASLAVSGGSTPKRFFEVLSKAGLDWSSVMVLLVDERLVPPDHERANAGLVRRHLMQNRAAEARFVPYVVDGHTPAECARLSQAAFEQDGHRLDACILGMGTDGHTASFFPGGDRLAEALDPEGDDKVLPIFAEGAGEPRLTLTLPPILDARFVALHIEGAEKRTTLETALGGTDVDAMPVRAVLHQTATPVHVFWAP</sequence>
<dbReference type="GO" id="GO:0005975">
    <property type="term" value="P:carbohydrate metabolic process"/>
    <property type="evidence" value="ECO:0007669"/>
    <property type="project" value="UniProtKB-UniRule"/>
</dbReference>
<dbReference type="CDD" id="cd01400">
    <property type="entry name" value="6PGL"/>
    <property type="match status" value="1"/>
</dbReference>
<dbReference type="InterPro" id="IPR039104">
    <property type="entry name" value="6PGL"/>
</dbReference>
<comment type="catalytic activity">
    <reaction evidence="1 7">
        <text>6-phospho-D-glucono-1,5-lactone + H2O = 6-phospho-D-gluconate + H(+)</text>
        <dbReference type="Rhea" id="RHEA:12556"/>
        <dbReference type="ChEBI" id="CHEBI:15377"/>
        <dbReference type="ChEBI" id="CHEBI:15378"/>
        <dbReference type="ChEBI" id="CHEBI:57955"/>
        <dbReference type="ChEBI" id="CHEBI:58759"/>
        <dbReference type="EC" id="3.1.1.31"/>
    </reaction>
</comment>
<dbReference type="Pfam" id="PF01182">
    <property type="entry name" value="Glucosamine_iso"/>
    <property type="match status" value="1"/>
</dbReference>
<keyword evidence="10" id="KW-1185">Reference proteome</keyword>
<name>A0A3A8AKA6_9HYPH</name>
<evidence type="ECO:0000259" key="8">
    <source>
        <dbReference type="Pfam" id="PF01182"/>
    </source>
</evidence>
<evidence type="ECO:0000256" key="3">
    <source>
        <dbReference type="ARBA" id="ARBA00004961"/>
    </source>
</evidence>
<dbReference type="Gene3D" id="3.40.50.1360">
    <property type="match status" value="1"/>
</dbReference>
<evidence type="ECO:0000313" key="10">
    <source>
        <dbReference type="Proteomes" id="UP000246132"/>
    </source>
</evidence>
<dbReference type="PANTHER" id="PTHR11054:SF0">
    <property type="entry name" value="6-PHOSPHOGLUCONOLACTONASE"/>
    <property type="match status" value="1"/>
</dbReference>
<dbReference type="NCBIfam" id="TIGR01198">
    <property type="entry name" value="pgl"/>
    <property type="match status" value="1"/>
</dbReference>
<evidence type="ECO:0000256" key="7">
    <source>
        <dbReference type="RuleBase" id="RU365095"/>
    </source>
</evidence>
<evidence type="ECO:0000256" key="1">
    <source>
        <dbReference type="ARBA" id="ARBA00000832"/>
    </source>
</evidence>
<dbReference type="EMBL" id="QFWV02000004">
    <property type="protein sequence ID" value="RKF07094.1"/>
    <property type="molecule type" value="Genomic_DNA"/>
</dbReference>
<dbReference type="EC" id="3.1.1.31" evidence="5 7"/>
<comment type="function">
    <text evidence="2 7">Hydrolysis of 6-phosphogluconolactone to 6-phosphogluconate.</text>
</comment>
<evidence type="ECO:0000256" key="6">
    <source>
        <dbReference type="ARBA" id="ARBA00020337"/>
    </source>
</evidence>
<evidence type="ECO:0000256" key="5">
    <source>
        <dbReference type="ARBA" id="ARBA00013198"/>
    </source>
</evidence>
<comment type="caution">
    <text evidence="9">The sequence shown here is derived from an EMBL/GenBank/DDBJ whole genome shotgun (WGS) entry which is preliminary data.</text>
</comment>
<dbReference type="RefSeq" id="WP_109767750.1">
    <property type="nucleotide sequence ID" value="NZ_CP159474.1"/>
</dbReference>